<dbReference type="AlphaFoldDB" id="A0AB73T0H8"/>
<dbReference type="Pfam" id="PF12675">
    <property type="entry name" value="DUF3795"/>
    <property type="match status" value="1"/>
</dbReference>
<dbReference type="InterPro" id="IPR024227">
    <property type="entry name" value="DUF3795"/>
</dbReference>
<gene>
    <name evidence="1" type="ORF">C7383_113137</name>
</gene>
<comment type="caution">
    <text evidence="1">The sequence shown here is derived from an EMBL/GenBank/DDBJ whole genome shotgun (WGS) entry which is preliminary data.</text>
</comment>
<evidence type="ECO:0000313" key="1">
    <source>
        <dbReference type="EMBL" id="PWJ73350.1"/>
    </source>
</evidence>
<sequence length="85" mass="9413">MFESRCGVCCDSCERKESVNCSGCLNMEKPFWGGECSVKTCCEGKKLNHCGECPEFPCEMLATMGVAEGFDPTPKLEKCREWAAE</sequence>
<evidence type="ECO:0000313" key="2">
    <source>
        <dbReference type="Proteomes" id="UP000245412"/>
    </source>
</evidence>
<keyword evidence="2" id="KW-1185">Reference proteome</keyword>
<organism evidence="1 2">
    <name type="scientific">Murimonas intestini</name>
    <dbReference type="NCBI Taxonomy" id="1337051"/>
    <lineage>
        <taxon>Bacteria</taxon>
        <taxon>Bacillati</taxon>
        <taxon>Bacillota</taxon>
        <taxon>Clostridia</taxon>
        <taxon>Lachnospirales</taxon>
        <taxon>Lachnospiraceae</taxon>
        <taxon>Murimonas</taxon>
    </lineage>
</organism>
<proteinExistence type="predicted"/>
<dbReference type="Proteomes" id="UP000245412">
    <property type="component" value="Unassembled WGS sequence"/>
</dbReference>
<accession>A0AB73T0H8</accession>
<dbReference type="EMBL" id="QGGY01000013">
    <property type="protein sequence ID" value="PWJ73350.1"/>
    <property type="molecule type" value="Genomic_DNA"/>
</dbReference>
<dbReference type="RefSeq" id="WP_109747887.1">
    <property type="nucleotide sequence ID" value="NZ_JANKBI010000022.1"/>
</dbReference>
<name>A0AB73T0H8_9FIRM</name>
<protein>
    <submittedName>
        <fullName evidence="1">Uncharacterized protein DUF3795</fullName>
    </submittedName>
</protein>
<reference evidence="1 2" key="1">
    <citation type="submission" date="2018-05" db="EMBL/GenBank/DDBJ databases">
        <authorList>
            <person name="Goeker M."/>
            <person name="Huntemann M."/>
            <person name="Clum A."/>
            <person name="Pillay M."/>
            <person name="Palaniappan K."/>
            <person name="Varghese N."/>
            <person name="Mikhailova N."/>
            <person name="Stamatis D."/>
            <person name="Reddy T."/>
            <person name="Daum C."/>
            <person name="Shapiro N."/>
            <person name="Ivanova N."/>
            <person name="Kyrpides N."/>
            <person name="Woyke T."/>
        </authorList>
    </citation>
    <scope>NUCLEOTIDE SEQUENCE [LARGE SCALE GENOMIC DNA]</scope>
    <source>
        <strain evidence="1 2">DSM 26524</strain>
    </source>
</reference>